<keyword evidence="3" id="KW-1185">Reference proteome</keyword>
<feature type="chain" id="PRO_5025342884" evidence="1">
    <location>
        <begin position="17"/>
        <end position="283"/>
    </location>
</feature>
<proteinExistence type="predicted"/>
<dbReference type="Proteomes" id="UP000800094">
    <property type="component" value="Unassembled WGS sequence"/>
</dbReference>
<gene>
    <name evidence="2" type="ORF">BU26DRAFT_339781</name>
</gene>
<sequence>MSSLLSAILFTTIATAEVTTSMWMPSPYSSEEMGFYGSVVGADGDRLTLALTYDNETNTESLGFYDNSPETVTFVGSTSFEAVVTTADISDNTELTISLGCQARNRARPTCYYSSNGPAVYSSYCSEYLSYTDIITSTELYTYPSDENNPETVVTRVETYDYRDMIPDFCLSGSTIPESMLVETITMNRNYVAIYQIVITAGEQKLKATAGATLTNTAASVTAMVTGTAAFQEGAQSGSATSSPTISTVAGVSGYVEEINAASRVTLAPVLAGFGAAVAAFVL</sequence>
<dbReference type="RefSeq" id="XP_033682022.1">
    <property type="nucleotide sequence ID" value="XM_033822292.1"/>
</dbReference>
<dbReference type="EMBL" id="ML987197">
    <property type="protein sequence ID" value="KAF2247018.1"/>
    <property type="molecule type" value="Genomic_DNA"/>
</dbReference>
<dbReference type="GeneID" id="54575622"/>
<dbReference type="AlphaFoldDB" id="A0A6A6IAD4"/>
<feature type="signal peptide" evidence="1">
    <location>
        <begin position="1"/>
        <end position="16"/>
    </location>
</feature>
<protein>
    <submittedName>
        <fullName evidence="2">Uncharacterized protein</fullName>
    </submittedName>
</protein>
<dbReference type="OrthoDB" id="3776815at2759"/>
<keyword evidence="1" id="KW-0732">Signal</keyword>
<reference evidence="2" key="1">
    <citation type="journal article" date="2020" name="Stud. Mycol.">
        <title>101 Dothideomycetes genomes: a test case for predicting lifestyles and emergence of pathogens.</title>
        <authorList>
            <person name="Haridas S."/>
            <person name="Albert R."/>
            <person name="Binder M."/>
            <person name="Bloem J."/>
            <person name="Labutti K."/>
            <person name="Salamov A."/>
            <person name="Andreopoulos B."/>
            <person name="Baker S."/>
            <person name="Barry K."/>
            <person name="Bills G."/>
            <person name="Bluhm B."/>
            <person name="Cannon C."/>
            <person name="Castanera R."/>
            <person name="Culley D."/>
            <person name="Daum C."/>
            <person name="Ezra D."/>
            <person name="Gonzalez J."/>
            <person name="Henrissat B."/>
            <person name="Kuo A."/>
            <person name="Liang C."/>
            <person name="Lipzen A."/>
            <person name="Lutzoni F."/>
            <person name="Magnuson J."/>
            <person name="Mondo S."/>
            <person name="Nolan M."/>
            <person name="Ohm R."/>
            <person name="Pangilinan J."/>
            <person name="Park H.-J."/>
            <person name="Ramirez L."/>
            <person name="Alfaro M."/>
            <person name="Sun H."/>
            <person name="Tritt A."/>
            <person name="Yoshinaga Y."/>
            <person name="Zwiers L.-H."/>
            <person name="Turgeon B."/>
            <person name="Goodwin S."/>
            <person name="Spatafora J."/>
            <person name="Crous P."/>
            <person name="Grigoriev I."/>
        </authorList>
    </citation>
    <scope>NUCLEOTIDE SEQUENCE</scope>
    <source>
        <strain evidence="2">CBS 122368</strain>
    </source>
</reference>
<accession>A0A6A6IAD4</accession>
<organism evidence="2 3">
    <name type="scientific">Trematosphaeria pertusa</name>
    <dbReference type="NCBI Taxonomy" id="390896"/>
    <lineage>
        <taxon>Eukaryota</taxon>
        <taxon>Fungi</taxon>
        <taxon>Dikarya</taxon>
        <taxon>Ascomycota</taxon>
        <taxon>Pezizomycotina</taxon>
        <taxon>Dothideomycetes</taxon>
        <taxon>Pleosporomycetidae</taxon>
        <taxon>Pleosporales</taxon>
        <taxon>Massarineae</taxon>
        <taxon>Trematosphaeriaceae</taxon>
        <taxon>Trematosphaeria</taxon>
    </lineage>
</organism>
<evidence type="ECO:0000256" key="1">
    <source>
        <dbReference type="SAM" id="SignalP"/>
    </source>
</evidence>
<evidence type="ECO:0000313" key="3">
    <source>
        <dbReference type="Proteomes" id="UP000800094"/>
    </source>
</evidence>
<name>A0A6A6IAD4_9PLEO</name>
<evidence type="ECO:0000313" key="2">
    <source>
        <dbReference type="EMBL" id="KAF2247018.1"/>
    </source>
</evidence>